<evidence type="ECO:0000313" key="4">
    <source>
        <dbReference type="EMBL" id="VTZ60620.1"/>
    </source>
</evidence>
<dbReference type="EMBL" id="CABFNB010000082">
    <property type="protein sequence ID" value="VTZ60620.1"/>
    <property type="molecule type" value="Genomic_DNA"/>
</dbReference>
<dbReference type="Pfam" id="PF13458">
    <property type="entry name" value="Peripla_BP_6"/>
    <property type="match status" value="1"/>
</dbReference>
<evidence type="ECO:0000256" key="1">
    <source>
        <dbReference type="ARBA" id="ARBA00010062"/>
    </source>
</evidence>
<protein>
    <submittedName>
        <fullName evidence="4">Extracellular ligand-binding receptor</fullName>
    </submittedName>
</protein>
<comment type="similarity">
    <text evidence="1">Belongs to the leucine-binding protein family.</text>
</comment>
<dbReference type="Proteomes" id="UP000507954">
    <property type="component" value="Unassembled WGS sequence"/>
</dbReference>
<keyword evidence="4" id="KW-0675">Receptor</keyword>
<dbReference type="PANTHER" id="PTHR47151:SF2">
    <property type="entry name" value="AMINO ACID BINDING PROTEIN"/>
    <property type="match status" value="1"/>
</dbReference>
<sequence>MKPGEARILRIGGTWEQVSDNACNASIFSFDERDDILKTWRSIAGKNMRKPIATSILVAALTLSGPAFAAGVKIAVVAPAEGPFAALGKQISAGAAFQAGDRGSQVIPINESCDPAGSDALTKALLASGAEAAVGFLCTESLEAALPALAEAGIPAITVSVRSDILMEDALKKNWPFYRLAPSGKSEAAAVTDAIVSNWKGRPLALIDDGTIQSRELVESVRNGLAEIGVTPVFTDTYRPSQEQQVSLVRRLAKSGATHVFTGGDRNDTAVIARDAKAENVPITLLGGDTLKAADLDVPLEHGVLAMTIPDPARSAEAAPVAKAMRAAGIEPEGYVLPAFAAVSLLEQAKDQAEKDDNTLAVALAKGSYTTVLGPIGFTRSHELAETPFRLMRWQDGHFVDAANNGTTE</sequence>
<proteinExistence type="inferred from homology"/>
<feature type="domain" description="Leucine-binding protein" evidence="3">
    <location>
        <begin position="72"/>
        <end position="397"/>
    </location>
</feature>
<dbReference type="InterPro" id="IPR028081">
    <property type="entry name" value="Leu-bd"/>
</dbReference>
<gene>
    <name evidence="4" type="ORF">EMEDMD4_180036</name>
</gene>
<accession>A0A508WSX5</accession>
<name>A0A508WSX5_9HYPH</name>
<dbReference type="SUPFAM" id="SSF53822">
    <property type="entry name" value="Periplasmic binding protein-like I"/>
    <property type="match status" value="1"/>
</dbReference>
<evidence type="ECO:0000256" key="2">
    <source>
        <dbReference type="ARBA" id="ARBA00022729"/>
    </source>
</evidence>
<keyword evidence="2" id="KW-0732">Signal</keyword>
<dbReference type="Gene3D" id="3.40.50.2300">
    <property type="match status" value="2"/>
</dbReference>
<dbReference type="InterPro" id="IPR028082">
    <property type="entry name" value="Peripla_BP_I"/>
</dbReference>
<evidence type="ECO:0000259" key="3">
    <source>
        <dbReference type="Pfam" id="PF13458"/>
    </source>
</evidence>
<organism evidence="4">
    <name type="scientific">Sinorhizobium medicae</name>
    <dbReference type="NCBI Taxonomy" id="110321"/>
    <lineage>
        <taxon>Bacteria</taxon>
        <taxon>Pseudomonadati</taxon>
        <taxon>Pseudomonadota</taxon>
        <taxon>Alphaproteobacteria</taxon>
        <taxon>Hyphomicrobiales</taxon>
        <taxon>Rhizobiaceae</taxon>
        <taxon>Sinorhizobium/Ensifer group</taxon>
        <taxon>Sinorhizobium</taxon>
    </lineage>
</organism>
<dbReference type="AlphaFoldDB" id="A0A508WSX5"/>
<dbReference type="PANTHER" id="PTHR47151">
    <property type="entry name" value="LEU/ILE/VAL-BINDING ABC TRANSPORTER SUBUNIT"/>
    <property type="match status" value="1"/>
</dbReference>
<reference evidence="4" key="1">
    <citation type="submission" date="2019-06" db="EMBL/GenBank/DDBJ databases">
        <authorList>
            <person name="Le Quere A."/>
            <person name="Colella S."/>
        </authorList>
    </citation>
    <scope>NUCLEOTIDE SEQUENCE</scope>
    <source>
        <strain evidence="4">EmedicaeMD41</strain>
    </source>
</reference>
<dbReference type="CDD" id="cd06342">
    <property type="entry name" value="PBP1_ABC_LIVBP-like"/>
    <property type="match status" value="1"/>
</dbReference>